<dbReference type="EMBL" id="AP013034">
    <property type="protein sequence ID" value="BAO58383.1"/>
    <property type="molecule type" value="Genomic_DNA"/>
</dbReference>
<evidence type="ECO:0000256" key="1">
    <source>
        <dbReference type="SAM" id="Phobius"/>
    </source>
</evidence>
<feature type="transmembrane region" description="Helical" evidence="1">
    <location>
        <begin position="204"/>
        <end position="221"/>
    </location>
</feature>
<keyword evidence="3" id="KW-0614">Plasmid</keyword>
<feature type="transmembrane region" description="Helical" evidence="1">
    <location>
        <begin position="172"/>
        <end position="192"/>
    </location>
</feature>
<evidence type="ECO:0000313" key="2">
    <source>
        <dbReference type="EMBL" id="BAO58328.1"/>
    </source>
</evidence>
<proteinExistence type="predicted"/>
<evidence type="ECO:0000313" key="3">
    <source>
        <dbReference type="EMBL" id="BAO58383.1"/>
    </source>
</evidence>
<geneLocation type="plasmid" evidence="3">
    <name>pCP-TS1</name>
</geneLocation>
<sequence length="252" mass="29161">MDLLHKYFNDFNIKARIMPGLVIVLPLIPYSLVKGFIDSNVLQDSEIYVVIFIILTTILASVSRNQGKAKEKKIFKELGGMPTTIMMRFSDDTLSYESKVRYYKILNEKIPNLNLPLSKSEEDNMDDVDEKYKSAIDWLRLNANSDTKKFSLVYEELKNYNFSRNLYGLKNIALVIYFFIGIREFLIIKNFSIVELVLMPYPQYISLLLMIGGAVIILFSARKKTVKNRAYDYAKALIETCNKLDLSEIKNN</sequence>
<keyword evidence="1" id="KW-0812">Transmembrane</keyword>
<keyword evidence="1" id="KW-0472">Membrane</keyword>
<accession>X5IG34</accession>
<dbReference type="AlphaFoldDB" id="X5IG34"/>
<name>X5IG34_CLOPF</name>
<keyword evidence="1" id="KW-1133">Transmembrane helix</keyword>
<feature type="transmembrane region" description="Helical" evidence="1">
    <location>
        <begin position="45"/>
        <end position="63"/>
    </location>
</feature>
<dbReference type="RefSeq" id="WP_024269827.1">
    <property type="nucleotide sequence ID" value="NC_023917.1"/>
</dbReference>
<reference evidence="3" key="1">
    <citation type="journal article" date="2014" name="Infect. Immun.">
        <title>BEC, a novel enterotoxin of Clostridium perfringens found in human clinical isolates from acute gastroenteritis outbreaks.</title>
        <authorList>
            <person name="Yonogi S."/>
            <person name="Matsuda S."/>
            <person name="Kawai T."/>
            <person name="Yoda T."/>
            <person name="Harada T."/>
            <person name="Kumeda Y."/>
            <person name="Gotoh K."/>
            <person name="Hiyoshi H."/>
            <person name="Nakamura S."/>
            <person name="Kodama T."/>
            <person name="Iida T."/>
        </authorList>
    </citation>
    <scope>NUCLEOTIDE SEQUENCE</scope>
    <source>
        <strain evidence="2">OS1</strain>
        <strain evidence="3">TS1</strain>
        <plasmid evidence="2">pCP-OS1</plasmid>
        <plasmid evidence="3">pCP-TS1</plasmid>
    </source>
</reference>
<geneLocation type="plasmid" evidence="2">
    <name>pCP-OS1</name>
</geneLocation>
<organism evidence="3">
    <name type="scientific">Clostridium perfringens</name>
    <dbReference type="NCBI Taxonomy" id="1502"/>
    <lineage>
        <taxon>Bacteria</taxon>
        <taxon>Bacillati</taxon>
        <taxon>Bacillota</taxon>
        <taxon>Clostridia</taxon>
        <taxon>Eubacteriales</taxon>
        <taxon>Clostridiaceae</taxon>
        <taxon>Clostridium</taxon>
    </lineage>
</organism>
<dbReference type="EMBL" id="AP013033">
    <property type="protein sequence ID" value="BAO58328.1"/>
    <property type="molecule type" value="Genomic_DNA"/>
</dbReference>
<feature type="transmembrane region" description="Helical" evidence="1">
    <location>
        <begin position="15"/>
        <end position="33"/>
    </location>
</feature>
<protein>
    <submittedName>
        <fullName evidence="3">Uncharacterized protein</fullName>
    </submittedName>
</protein>